<dbReference type="Proteomes" id="UP000320300">
    <property type="component" value="Unassembled WGS sequence"/>
</dbReference>
<dbReference type="OrthoDB" id="677448at2"/>
<name>A0A521D9S4_9SPHI</name>
<sequence>MKTDLENNEWKAEAPYLASLPVKNPFIVPEHYFDTLPEAITGTVYTNELKQVIPAPGYTVPDHYFSSLKDRILAQTSEESDTEETLKRLPSSEGFSTPDQYFQKLQSKILAQTVEVAAPVLKQSKIVRLWHSGLLKYASAACFVLVAAFGFYLNKQTYKPEAATAAEIANEQMLYDIDEQDIIDHVEGNVADAPKNTATNAELETYILNNYSQTDLSSEF</sequence>
<evidence type="ECO:0000313" key="2">
    <source>
        <dbReference type="Proteomes" id="UP000320300"/>
    </source>
</evidence>
<dbReference type="EMBL" id="FXTN01000005">
    <property type="protein sequence ID" value="SMO67650.1"/>
    <property type="molecule type" value="Genomic_DNA"/>
</dbReference>
<organism evidence="1 2">
    <name type="scientific">Pedobacter westerhofensis</name>
    <dbReference type="NCBI Taxonomy" id="425512"/>
    <lineage>
        <taxon>Bacteria</taxon>
        <taxon>Pseudomonadati</taxon>
        <taxon>Bacteroidota</taxon>
        <taxon>Sphingobacteriia</taxon>
        <taxon>Sphingobacteriales</taxon>
        <taxon>Sphingobacteriaceae</taxon>
        <taxon>Pedobacter</taxon>
    </lineage>
</organism>
<gene>
    <name evidence="1" type="ORF">SAMN06265348_10560</name>
</gene>
<protein>
    <submittedName>
        <fullName evidence="1">Uncharacterized protein</fullName>
    </submittedName>
</protein>
<evidence type="ECO:0000313" key="1">
    <source>
        <dbReference type="EMBL" id="SMO67650.1"/>
    </source>
</evidence>
<keyword evidence="2" id="KW-1185">Reference proteome</keyword>
<accession>A0A521D9S4</accession>
<reference evidence="1 2" key="1">
    <citation type="submission" date="2017-05" db="EMBL/GenBank/DDBJ databases">
        <authorList>
            <person name="Varghese N."/>
            <person name="Submissions S."/>
        </authorList>
    </citation>
    <scope>NUCLEOTIDE SEQUENCE [LARGE SCALE GENOMIC DNA]</scope>
    <source>
        <strain evidence="1 2">DSM 19036</strain>
    </source>
</reference>
<proteinExistence type="predicted"/>
<dbReference type="AlphaFoldDB" id="A0A521D9S4"/>
<dbReference type="RefSeq" id="WP_142528208.1">
    <property type="nucleotide sequence ID" value="NZ_CBCSJO010000005.1"/>
</dbReference>